<reference evidence="3" key="1">
    <citation type="submission" date="2023-07" db="EMBL/GenBank/DDBJ databases">
        <title>Novel Mycoplasma species identified in domestic and wild animals.</title>
        <authorList>
            <person name="Volokhov D.V."/>
            <person name="Furtak V.A."/>
            <person name="Zagorodnyaya T.A."/>
        </authorList>
    </citation>
    <scope>NUCLEOTIDE SEQUENCE [LARGE SCALE GENOMIC DNA]</scope>
    <source>
        <strain evidence="3">92-19</strain>
    </source>
</reference>
<feature type="transmembrane region" description="Helical" evidence="1">
    <location>
        <begin position="353"/>
        <end position="377"/>
    </location>
</feature>
<evidence type="ECO:0008006" key="4">
    <source>
        <dbReference type="Google" id="ProtNLM"/>
    </source>
</evidence>
<feature type="transmembrane region" description="Helical" evidence="1">
    <location>
        <begin position="497"/>
        <end position="519"/>
    </location>
</feature>
<sequence>MYLNLVKVLFKENFSLKRLFGFNLNQNRGKTILIGFALVYALAAYLFGFGFLFFDFAKVLNEINQVHVVLSFAVTYVIGLSVMMALFRASGYLFHYKDYDILAPLPFKPYTVILGKITVMLLMIYITSFLIVLPIAFAYFHFNGVSLLAIVYFILGFLLTPLIPIVLLSFLSLGLDYVTKRLPFAKILNIIFLFVLFFGIFALSFSMNDTEVNPLTGQINMVKGLSDVYPVIQWYIDGVHDLNHLHMLYYVLVSLGVFGLFVILVTPVIKKTNQTQTKSYITKNKKVNFESKGLIFTLVIKEIKKYFSIPIYAVNTGLGPVLLIVAGIASFFFKSDIQTILDSVVEADLPVEPLLLILFGFSILMTYTPAISLSLEGKNLWIIKSLPIEPKTIMVSKILFNLILIVPIGIFSMVMLGYNLDIDPLSLIVMLYVMISLAVLSSILNAYINLYIPKFDFQNEVEVIKQSIASMLGVFGGFGLLVTAGFGYYGLNQILDMNLALFIMGSLMGAISLGLFYYLKPVADRQFR</sequence>
<proteinExistence type="predicted"/>
<protein>
    <recommendedName>
        <fullName evidence="4">ABC-2 type transport system permease protein</fullName>
    </recommendedName>
</protein>
<feature type="transmembrane region" description="Helical" evidence="1">
    <location>
        <begin position="66"/>
        <end position="87"/>
    </location>
</feature>
<dbReference type="RefSeq" id="WP_262097012.1">
    <property type="nucleotide sequence ID" value="NZ_JAOEGN010000023.1"/>
</dbReference>
<feature type="transmembrane region" description="Helical" evidence="1">
    <location>
        <begin position="311"/>
        <end position="333"/>
    </location>
</feature>
<evidence type="ECO:0000313" key="3">
    <source>
        <dbReference type="Proteomes" id="UP001209076"/>
    </source>
</evidence>
<feature type="transmembrane region" description="Helical" evidence="1">
    <location>
        <begin position="117"/>
        <end position="142"/>
    </location>
</feature>
<keyword evidence="3" id="KW-1185">Reference proteome</keyword>
<name>A0ABT2PY69_9MOLU</name>
<organism evidence="2 3">
    <name type="scientific">Paracholeplasma vituli</name>
    <dbReference type="NCBI Taxonomy" id="69473"/>
    <lineage>
        <taxon>Bacteria</taxon>
        <taxon>Bacillati</taxon>
        <taxon>Mycoplasmatota</taxon>
        <taxon>Mollicutes</taxon>
        <taxon>Acholeplasmatales</taxon>
        <taxon>Acholeplasmataceae</taxon>
        <taxon>Paracholeplasma</taxon>
    </lineage>
</organism>
<keyword evidence="1" id="KW-0472">Membrane</keyword>
<feature type="transmembrane region" description="Helical" evidence="1">
    <location>
        <begin position="468"/>
        <end position="491"/>
    </location>
</feature>
<dbReference type="Proteomes" id="UP001209076">
    <property type="component" value="Unassembled WGS sequence"/>
</dbReference>
<accession>A0ABT2PY69</accession>
<feature type="transmembrane region" description="Helical" evidence="1">
    <location>
        <begin position="247"/>
        <end position="269"/>
    </location>
</feature>
<keyword evidence="1" id="KW-1133">Transmembrane helix</keyword>
<feature type="transmembrane region" description="Helical" evidence="1">
    <location>
        <begin position="148"/>
        <end position="175"/>
    </location>
</feature>
<feature type="transmembrane region" description="Helical" evidence="1">
    <location>
        <begin position="424"/>
        <end position="448"/>
    </location>
</feature>
<feature type="transmembrane region" description="Helical" evidence="1">
    <location>
        <begin position="398"/>
        <end position="418"/>
    </location>
</feature>
<evidence type="ECO:0000256" key="1">
    <source>
        <dbReference type="SAM" id="Phobius"/>
    </source>
</evidence>
<keyword evidence="1" id="KW-0812">Transmembrane</keyword>
<dbReference type="EMBL" id="JAOEGN010000023">
    <property type="protein sequence ID" value="MCU0105693.1"/>
    <property type="molecule type" value="Genomic_DNA"/>
</dbReference>
<feature type="transmembrane region" description="Helical" evidence="1">
    <location>
        <begin position="187"/>
        <end position="207"/>
    </location>
</feature>
<feature type="transmembrane region" description="Helical" evidence="1">
    <location>
        <begin position="32"/>
        <end position="54"/>
    </location>
</feature>
<feature type="non-terminal residue" evidence="2">
    <location>
        <position position="528"/>
    </location>
</feature>
<gene>
    <name evidence="2" type="ORF">N7603_08490</name>
</gene>
<evidence type="ECO:0000313" key="2">
    <source>
        <dbReference type="EMBL" id="MCU0105693.1"/>
    </source>
</evidence>
<comment type="caution">
    <text evidence="2">The sequence shown here is derived from an EMBL/GenBank/DDBJ whole genome shotgun (WGS) entry which is preliminary data.</text>
</comment>